<reference evidence="1 2" key="1">
    <citation type="journal article" date="2022" name="Arch. Microbiol.">
        <title>Paraburkholderia bengalensis sp. nov. isolated from roots of Oryza sativa, IR64.</title>
        <authorList>
            <person name="Nag P."/>
            <person name="Mondal N."/>
            <person name="Sarkar J."/>
            <person name="Das S."/>
        </authorList>
    </citation>
    <scope>NUCLEOTIDE SEQUENCE [LARGE SCALE GENOMIC DNA]</scope>
    <source>
        <strain evidence="1 2">IR64_4_BI</strain>
    </source>
</reference>
<evidence type="ECO:0000313" key="1">
    <source>
        <dbReference type="EMBL" id="MEI6002000.1"/>
    </source>
</evidence>
<name>A0ABU8J2W1_9BURK</name>
<sequence length="63" mass="7039">MQHLFDDQSRATVEITTTRSSERVNQIEDFISLVPTKPRTIGASLRRIITGNCDPAVVLIVEV</sequence>
<dbReference type="Proteomes" id="UP001386437">
    <property type="component" value="Unassembled WGS sequence"/>
</dbReference>
<dbReference type="EMBL" id="JACFYJ010000092">
    <property type="protein sequence ID" value="MEI6002000.1"/>
    <property type="molecule type" value="Genomic_DNA"/>
</dbReference>
<evidence type="ECO:0000313" key="2">
    <source>
        <dbReference type="Proteomes" id="UP001386437"/>
    </source>
</evidence>
<gene>
    <name evidence="1" type="ORF">H3V53_34190</name>
</gene>
<organism evidence="1 2">
    <name type="scientific">Paraburkholderia bengalensis</name>
    <dbReference type="NCBI Taxonomy" id="2747562"/>
    <lineage>
        <taxon>Bacteria</taxon>
        <taxon>Pseudomonadati</taxon>
        <taxon>Pseudomonadota</taxon>
        <taxon>Betaproteobacteria</taxon>
        <taxon>Burkholderiales</taxon>
        <taxon>Burkholderiaceae</taxon>
        <taxon>Paraburkholderia</taxon>
    </lineage>
</organism>
<accession>A0ABU8J2W1</accession>
<protein>
    <submittedName>
        <fullName evidence="1">Uncharacterized protein</fullName>
    </submittedName>
</protein>
<keyword evidence="2" id="KW-1185">Reference proteome</keyword>
<proteinExistence type="predicted"/>
<comment type="caution">
    <text evidence="1">The sequence shown here is derived from an EMBL/GenBank/DDBJ whole genome shotgun (WGS) entry which is preliminary data.</text>
</comment>